<proteinExistence type="predicted"/>
<name>A0A1V3X394_MYCKA</name>
<dbReference type="EMBL" id="MVBN01000005">
    <property type="protein sequence ID" value="OOK72971.1"/>
    <property type="molecule type" value="Genomic_DNA"/>
</dbReference>
<sequence>MSANPDNDGVGNEHVALRSVFTWHDAPGRSGVARPTRAYRKT</sequence>
<evidence type="ECO:0000313" key="1">
    <source>
        <dbReference type="EMBL" id="OOK72971.1"/>
    </source>
</evidence>
<protein>
    <submittedName>
        <fullName evidence="1">Uncharacterized protein</fullName>
    </submittedName>
</protein>
<reference evidence="1 2" key="1">
    <citation type="submission" date="2017-02" db="EMBL/GenBank/DDBJ databases">
        <title>Complete genome sequences of Mycobacterium kansasii strains isolated from rhesus macaques.</title>
        <authorList>
            <person name="Panda A."/>
            <person name="Nagaraj S."/>
            <person name="Zhao X."/>
            <person name="Tettelin H."/>
            <person name="Detolla L.J."/>
        </authorList>
    </citation>
    <scope>NUCLEOTIDE SEQUENCE [LARGE SCALE GENOMIC DNA]</scope>
    <source>
        <strain evidence="1 2">11-3469</strain>
    </source>
</reference>
<dbReference type="Proteomes" id="UP000188532">
    <property type="component" value="Unassembled WGS sequence"/>
</dbReference>
<accession>A0A1V3X394</accession>
<dbReference type="AlphaFoldDB" id="A0A1V3X394"/>
<comment type="caution">
    <text evidence="1">The sequence shown here is derived from an EMBL/GenBank/DDBJ whole genome shotgun (WGS) entry which is preliminary data.</text>
</comment>
<gene>
    <name evidence="1" type="ORF">BZL29_4901</name>
</gene>
<organism evidence="1 2">
    <name type="scientific">Mycobacterium kansasii</name>
    <dbReference type="NCBI Taxonomy" id="1768"/>
    <lineage>
        <taxon>Bacteria</taxon>
        <taxon>Bacillati</taxon>
        <taxon>Actinomycetota</taxon>
        <taxon>Actinomycetes</taxon>
        <taxon>Mycobacteriales</taxon>
        <taxon>Mycobacteriaceae</taxon>
        <taxon>Mycobacterium</taxon>
    </lineage>
</organism>
<evidence type="ECO:0000313" key="2">
    <source>
        <dbReference type="Proteomes" id="UP000188532"/>
    </source>
</evidence>